<sequence length="335" mass="37656">MYPSIFAALSTLLPNLLSEKTFLNREAEMARIDGYSVINECRNSQPYKIYIPGKKMCVWTNTEVGADGGCPKYNFHTHYINEGVHGCSHGNGMVACVCDEHTLNCFDSLDNSTINTLTLQELRCILWRWEKEKPRIRRQAENETSSKDSTSSTSISTSTRATTAAKTETTTTKEKTTTSTTEEKTTTTTEKETSTTKKETTTDKQSTTTEKETTKITTTELTIGNSTSKTHSTTTTATTRREIKTVKPTQKTKKVTSTRKTLPTTVEEDRVGATSARPRFVYKNVTAHMLSVIGAYAGTLLLLQVIVLLMWQKLQRREDIFVVREMAKEISRRKK</sequence>
<gene>
    <name evidence="3" type="primary">Necator_chrV.g20352</name>
    <name evidence="3" type="ORF">RB195_015560</name>
</gene>
<reference evidence="3 4" key="1">
    <citation type="submission" date="2023-08" db="EMBL/GenBank/DDBJ databases">
        <title>A Necator americanus chromosomal reference genome.</title>
        <authorList>
            <person name="Ilik V."/>
            <person name="Petrzelkova K.J."/>
            <person name="Pardy F."/>
            <person name="Fuh T."/>
            <person name="Niatou-Singa F.S."/>
            <person name="Gouil Q."/>
            <person name="Baker L."/>
            <person name="Ritchie M.E."/>
            <person name="Jex A.R."/>
            <person name="Gazzola D."/>
            <person name="Li H."/>
            <person name="Toshio Fujiwara R."/>
            <person name="Zhan B."/>
            <person name="Aroian R.V."/>
            <person name="Pafco B."/>
            <person name="Schwarz E.M."/>
        </authorList>
    </citation>
    <scope>NUCLEOTIDE SEQUENCE [LARGE SCALE GENOMIC DNA]</scope>
    <source>
        <strain evidence="3 4">Aroian</strain>
        <tissue evidence="3">Whole animal</tissue>
    </source>
</reference>
<evidence type="ECO:0000313" key="3">
    <source>
        <dbReference type="EMBL" id="KAK6757811.1"/>
    </source>
</evidence>
<dbReference type="Proteomes" id="UP001303046">
    <property type="component" value="Unassembled WGS sequence"/>
</dbReference>
<proteinExistence type="predicted"/>
<feature type="compositionally biased region" description="Basic and acidic residues" evidence="1">
    <location>
        <begin position="171"/>
        <end position="202"/>
    </location>
</feature>
<dbReference type="EMBL" id="JAVFWL010000005">
    <property type="protein sequence ID" value="KAK6757811.1"/>
    <property type="molecule type" value="Genomic_DNA"/>
</dbReference>
<organism evidence="3 4">
    <name type="scientific">Necator americanus</name>
    <name type="common">Human hookworm</name>
    <dbReference type="NCBI Taxonomy" id="51031"/>
    <lineage>
        <taxon>Eukaryota</taxon>
        <taxon>Metazoa</taxon>
        <taxon>Ecdysozoa</taxon>
        <taxon>Nematoda</taxon>
        <taxon>Chromadorea</taxon>
        <taxon>Rhabditida</taxon>
        <taxon>Rhabditina</taxon>
        <taxon>Rhabditomorpha</taxon>
        <taxon>Strongyloidea</taxon>
        <taxon>Ancylostomatidae</taxon>
        <taxon>Bunostominae</taxon>
        <taxon>Necator</taxon>
    </lineage>
</organism>
<evidence type="ECO:0000256" key="1">
    <source>
        <dbReference type="SAM" id="MobiDB-lite"/>
    </source>
</evidence>
<feature type="compositionally biased region" description="Low complexity" evidence="1">
    <location>
        <begin position="147"/>
        <end position="170"/>
    </location>
</feature>
<evidence type="ECO:0000313" key="4">
    <source>
        <dbReference type="Proteomes" id="UP001303046"/>
    </source>
</evidence>
<accession>A0ABR1E7T6</accession>
<keyword evidence="2" id="KW-0472">Membrane</keyword>
<protein>
    <submittedName>
        <fullName evidence="3">Uncharacterized protein</fullName>
    </submittedName>
</protein>
<feature type="region of interest" description="Disordered" evidence="1">
    <location>
        <begin position="135"/>
        <end position="270"/>
    </location>
</feature>
<name>A0ABR1E7T6_NECAM</name>
<comment type="caution">
    <text evidence="3">The sequence shown here is derived from an EMBL/GenBank/DDBJ whole genome shotgun (WGS) entry which is preliminary data.</text>
</comment>
<keyword evidence="2" id="KW-1133">Transmembrane helix</keyword>
<evidence type="ECO:0000256" key="2">
    <source>
        <dbReference type="SAM" id="Phobius"/>
    </source>
</evidence>
<keyword evidence="2" id="KW-0812">Transmembrane</keyword>
<feature type="compositionally biased region" description="Basic and acidic residues" evidence="1">
    <location>
        <begin position="135"/>
        <end position="146"/>
    </location>
</feature>
<feature type="transmembrane region" description="Helical" evidence="2">
    <location>
        <begin position="289"/>
        <end position="311"/>
    </location>
</feature>
<keyword evidence="4" id="KW-1185">Reference proteome</keyword>
<feature type="compositionally biased region" description="Low complexity" evidence="1">
    <location>
        <begin position="215"/>
        <end position="238"/>
    </location>
</feature>